<dbReference type="PRINTS" id="PR01176">
    <property type="entry name" value="GABABRECEPTR"/>
</dbReference>
<organism evidence="10 11">
    <name type="scientific">Nezara viridula</name>
    <name type="common">Southern green stink bug</name>
    <name type="synonym">Cimex viridulus</name>
    <dbReference type="NCBI Taxonomy" id="85310"/>
    <lineage>
        <taxon>Eukaryota</taxon>
        <taxon>Metazoa</taxon>
        <taxon>Ecdysozoa</taxon>
        <taxon>Arthropoda</taxon>
        <taxon>Hexapoda</taxon>
        <taxon>Insecta</taxon>
        <taxon>Pterygota</taxon>
        <taxon>Neoptera</taxon>
        <taxon>Paraneoptera</taxon>
        <taxon>Hemiptera</taxon>
        <taxon>Heteroptera</taxon>
        <taxon>Panheteroptera</taxon>
        <taxon>Pentatomomorpha</taxon>
        <taxon>Pentatomoidea</taxon>
        <taxon>Pentatomidae</taxon>
        <taxon>Pentatominae</taxon>
        <taxon>Nezara</taxon>
    </lineage>
</organism>
<keyword evidence="3" id="KW-1133">Transmembrane helix</keyword>
<reference evidence="10" key="1">
    <citation type="submission" date="2022-01" db="EMBL/GenBank/DDBJ databases">
        <authorList>
            <person name="King R."/>
        </authorList>
    </citation>
    <scope>NUCLEOTIDE SEQUENCE</scope>
</reference>
<dbReference type="InterPro" id="IPR002455">
    <property type="entry name" value="GPCR3_GABA-B"/>
</dbReference>
<protein>
    <recommendedName>
        <fullName evidence="9">Receptor ligand binding region domain-containing protein</fullName>
    </recommendedName>
</protein>
<dbReference type="GO" id="GO:0004965">
    <property type="term" value="F:G protein-coupled GABA receptor activity"/>
    <property type="evidence" value="ECO:0007669"/>
    <property type="project" value="InterPro"/>
</dbReference>
<keyword evidence="11" id="KW-1185">Reference proteome</keyword>
<evidence type="ECO:0000313" key="10">
    <source>
        <dbReference type="EMBL" id="CAH1396716.1"/>
    </source>
</evidence>
<keyword evidence="5" id="KW-0472">Membrane</keyword>
<evidence type="ECO:0000313" key="11">
    <source>
        <dbReference type="Proteomes" id="UP001152798"/>
    </source>
</evidence>
<comment type="subcellular location">
    <subcellularLocation>
        <location evidence="1">Membrane</location>
    </subcellularLocation>
</comment>
<keyword evidence="4" id="KW-0297">G-protein coupled receptor</keyword>
<accession>A0A9P0MMW2</accession>
<dbReference type="GO" id="GO:0007214">
    <property type="term" value="P:gamma-aminobutyric acid signaling pathway"/>
    <property type="evidence" value="ECO:0007669"/>
    <property type="project" value="TreeGrafter"/>
</dbReference>
<proteinExistence type="predicted"/>
<dbReference type="AlphaFoldDB" id="A0A9P0MMW2"/>
<dbReference type="InterPro" id="IPR001828">
    <property type="entry name" value="ANF_lig-bd_rcpt"/>
</dbReference>
<keyword evidence="2" id="KW-0812">Transmembrane</keyword>
<evidence type="ECO:0000256" key="7">
    <source>
        <dbReference type="ARBA" id="ARBA00023180"/>
    </source>
</evidence>
<evidence type="ECO:0000256" key="1">
    <source>
        <dbReference type="ARBA" id="ARBA00004370"/>
    </source>
</evidence>
<evidence type="ECO:0000256" key="4">
    <source>
        <dbReference type="ARBA" id="ARBA00023040"/>
    </source>
</evidence>
<evidence type="ECO:0000256" key="3">
    <source>
        <dbReference type="ARBA" id="ARBA00022989"/>
    </source>
</evidence>
<keyword evidence="6" id="KW-0675">Receptor</keyword>
<evidence type="ECO:0000256" key="5">
    <source>
        <dbReference type="ARBA" id="ARBA00023136"/>
    </source>
</evidence>
<keyword evidence="8" id="KW-0807">Transducer</keyword>
<dbReference type="GO" id="GO:0038039">
    <property type="term" value="C:G protein-coupled receptor heterodimeric complex"/>
    <property type="evidence" value="ECO:0007669"/>
    <property type="project" value="TreeGrafter"/>
</dbReference>
<keyword evidence="7" id="KW-0325">Glycoprotein</keyword>
<feature type="domain" description="Receptor ligand binding region" evidence="9">
    <location>
        <begin position="2"/>
        <end position="186"/>
    </location>
</feature>
<dbReference type="EMBL" id="OV725079">
    <property type="protein sequence ID" value="CAH1396716.1"/>
    <property type="molecule type" value="Genomic_DNA"/>
</dbReference>
<dbReference type="SUPFAM" id="SSF53822">
    <property type="entry name" value="Periplasmic binding protein-like I"/>
    <property type="match status" value="1"/>
</dbReference>
<dbReference type="PANTHER" id="PTHR10519">
    <property type="entry name" value="GABA-B RECEPTOR"/>
    <property type="match status" value="1"/>
</dbReference>
<evidence type="ECO:0000256" key="2">
    <source>
        <dbReference type="ARBA" id="ARBA00022692"/>
    </source>
</evidence>
<name>A0A9P0MMW2_NEZVI</name>
<sequence length="207" mass="22479">MNDLVTKLEVSNISCKAAVTFAEGEIESQLQALKDSDTRIIIGSFSPSVAPKVFCEAYKLGMFGEDYGWLVQGSPEDGWWMTEHHCGHHLASAAQGVILVSSYSDLIGQHQLSGLSREELSSVLSGGGYSRESYDAVWAIALALSAAQNDLDLSDFQYTRADVGRVITQELGSLRFNGLSGPVSFDGPDRVGITAFYQIQGKRLTFM</sequence>
<dbReference type="OrthoDB" id="411630at2759"/>
<dbReference type="Gene3D" id="3.40.50.2300">
    <property type="match status" value="2"/>
</dbReference>
<evidence type="ECO:0000256" key="8">
    <source>
        <dbReference type="ARBA" id="ARBA00023224"/>
    </source>
</evidence>
<evidence type="ECO:0000259" key="9">
    <source>
        <dbReference type="Pfam" id="PF01094"/>
    </source>
</evidence>
<dbReference type="Proteomes" id="UP001152798">
    <property type="component" value="Chromosome 3"/>
</dbReference>
<gene>
    <name evidence="10" type="ORF">NEZAVI_LOCUS6731</name>
</gene>
<dbReference type="PANTHER" id="PTHR10519:SF46">
    <property type="entry name" value="METABOTROPIC GABA-B RECEPTOR SUBTYPE 3, ISOFORM A"/>
    <property type="match status" value="1"/>
</dbReference>
<dbReference type="Pfam" id="PF01094">
    <property type="entry name" value="ANF_receptor"/>
    <property type="match status" value="1"/>
</dbReference>
<dbReference type="InterPro" id="IPR028082">
    <property type="entry name" value="Peripla_BP_I"/>
</dbReference>
<evidence type="ECO:0000256" key="6">
    <source>
        <dbReference type="ARBA" id="ARBA00023170"/>
    </source>
</evidence>